<organism evidence="1 2">
    <name type="scientific">Acrocarpospora pleiomorpha</name>
    <dbReference type="NCBI Taxonomy" id="90975"/>
    <lineage>
        <taxon>Bacteria</taxon>
        <taxon>Bacillati</taxon>
        <taxon>Actinomycetota</taxon>
        <taxon>Actinomycetes</taxon>
        <taxon>Streptosporangiales</taxon>
        <taxon>Streptosporangiaceae</taxon>
        <taxon>Acrocarpospora</taxon>
    </lineage>
</organism>
<dbReference type="EMBL" id="BLAF01000004">
    <property type="protein sequence ID" value="GES17222.1"/>
    <property type="molecule type" value="Genomic_DNA"/>
</dbReference>
<accession>A0A5M3X918</accession>
<dbReference type="RefSeq" id="WP_155342420.1">
    <property type="nucleotide sequence ID" value="NZ_BAAAHM010000001.1"/>
</dbReference>
<protein>
    <submittedName>
        <fullName evidence="1">Uncharacterized protein</fullName>
    </submittedName>
</protein>
<dbReference type="Gene3D" id="3.40.50.1110">
    <property type="entry name" value="SGNH hydrolase"/>
    <property type="match status" value="1"/>
</dbReference>
<reference evidence="1 2" key="1">
    <citation type="submission" date="2019-10" db="EMBL/GenBank/DDBJ databases">
        <title>Whole genome shotgun sequence of Acrocarpospora pleiomorpha NBRC 16267.</title>
        <authorList>
            <person name="Ichikawa N."/>
            <person name="Kimura A."/>
            <person name="Kitahashi Y."/>
            <person name="Komaki H."/>
            <person name="Oguchi A."/>
        </authorList>
    </citation>
    <scope>NUCLEOTIDE SEQUENCE [LARGE SCALE GENOMIC DNA]</scope>
    <source>
        <strain evidence="1 2">NBRC 16267</strain>
    </source>
</reference>
<dbReference type="AlphaFoldDB" id="A0A5M3X918"/>
<dbReference type="InterPro" id="IPR036514">
    <property type="entry name" value="SGNH_hydro_sf"/>
</dbReference>
<gene>
    <name evidence="1" type="ORF">Aple_001170</name>
</gene>
<name>A0A5M3X918_9ACTN</name>
<keyword evidence="2" id="KW-1185">Reference proteome</keyword>
<sequence>MRTTTRRTITRRMAGVLVPLCVLALGGAVVMPVAKRASPALEADWMNEMGRTMAAAHGEVVSIARQDFGINVRFADPIFNGDFEGEGVCGDPETIHAVITDKTAGENPGEPVSQQSFHPKISGYLNYTGTLNRELRNWGL</sequence>
<evidence type="ECO:0000313" key="2">
    <source>
        <dbReference type="Proteomes" id="UP000377595"/>
    </source>
</evidence>
<evidence type="ECO:0000313" key="1">
    <source>
        <dbReference type="EMBL" id="GES17222.1"/>
    </source>
</evidence>
<dbReference type="OrthoDB" id="5503950at2"/>
<comment type="caution">
    <text evidence="1">The sequence shown here is derived from an EMBL/GenBank/DDBJ whole genome shotgun (WGS) entry which is preliminary data.</text>
</comment>
<proteinExistence type="predicted"/>
<dbReference type="Proteomes" id="UP000377595">
    <property type="component" value="Unassembled WGS sequence"/>
</dbReference>